<keyword evidence="2" id="KW-1185">Reference proteome</keyword>
<protein>
    <submittedName>
        <fullName evidence="1">Uncharacterized protein</fullName>
    </submittedName>
</protein>
<reference evidence="1 2" key="1">
    <citation type="submission" date="2019-12" db="EMBL/GenBank/DDBJ databases">
        <title>The draft genomic sequence of strain Chitinophaga oryziterrae JCM 16595.</title>
        <authorList>
            <person name="Zhang X."/>
        </authorList>
    </citation>
    <scope>NUCLEOTIDE SEQUENCE [LARGE SCALE GENOMIC DNA]</scope>
    <source>
        <strain evidence="1 2">JCM 16595</strain>
    </source>
</reference>
<accession>A0A6N8J5E3</accession>
<gene>
    <name evidence="1" type="ORF">GO495_07435</name>
</gene>
<sequence>MIIDISKQELALLYTKAKEKYNNCINNEDNAFLEEEVPVPFNTIELKEFDIKIVFSQEDTETYVLEIAIGLWDRSNQFIGKYVFIEDDRGNAVDDSLVFF</sequence>
<dbReference type="OrthoDB" id="675372at2"/>
<dbReference type="EMBL" id="WRXO01000001">
    <property type="protein sequence ID" value="MVT40410.1"/>
    <property type="molecule type" value="Genomic_DNA"/>
</dbReference>
<dbReference type="Proteomes" id="UP000468388">
    <property type="component" value="Unassembled WGS sequence"/>
</dbReference>
<name>A0A6N8J5E3_9BACT</name>
<evidence type="ECO:0000313" key="2">
    <source>
        <dbReference type="Proteomes" id="UP000468388"/>
    </source>
</evidence>
<comment type="caution">
    <text evidence="1">The sequence shown here is derived from an EMBL/GenBank/DDBJ whole genome shotgun (WGS) entry which is preliminary data.</text>
</comment>
<proteinExistence type="predicted"/>
<organism evidence="1 2">
    <name type="scientific">Chitinophaga oryziterrae</name>
    <dbReference type="NCBI Taxonomy" id="1031224"/>
    <lineage>
        <taxon>Bacteria</taxon>
        <taxon>Pseudomonadati</taxon>
        <taxon>Bacteroidota</taxon>
        <taxon>Chitinophagia</taxon>
        <taxon>Chitinophagales</taxon>
        <taxon>Chitinophagaceae</taxon>
        <taxon>Chitinophaga</taxon>
    </lineage>
</organism>
<dbReference type="RefSeq" id="WP_157299039.1">
    <property type="nucleotide sequence ID" value="NZ_BAAAZB010000005.1"/>
</dbReference>
<evidence type="ECO:0000313" key="1">
    <source>
        <dbReference type="EMBL" id="MVT40410.1"/>
    </source>
</evidence>
<dbReference type="AlphaFoldDB" id="A0A6N8J5E3"/>